<feature type="domain" description="C2H2-type" evidence="14">
    <location>
        <begin position="372"/>
        <end position="399"/>
    </location>
</feature>
<evidence type="ECO:0000259" key="14">
    <source>
        <dbReference type="PROSITE" id="PS50157"/>
    </source>
</evidence>
<dbReference type="Gene3D" id="3.30.160.60">
    <property type="entry name" value="Classic Zinc Finger"/>
    <property type="match status" value="1"/>
</dbReference>
<dbReference type="PROSITE" id="PS50157">
    <property type="entry name" value="ZINC_FINGER_C2H2_2"/>
    <property type="match status" value="1"/>
</dbReference>
<reference evidence="15" key="2">
    <citation type="submission" date="2025-08" db="UniProtKB">
        <authorList>
            <consortium name="Ensembl"/>
        </authorList>
    </citation>
    <scope>IDENTIFICATION</scope>
</reference>
<keyword evidence="16" id="KW-1185">Reference proteome</keyword>
<dbReference type="PROSITE" id="PS00028">
    <property type="entry name" value="ZINC_FINGER_C2H2_1"/>
    <property type="match status" value="1"/>
</dbReference>
<dbReference type="AlphaFoldDB" id="A0A673SKL9"/>
<dbReference type="GO" id="GO:0005634">
    <property type="term" value="C:nucleus"/>
    <property type="evidence" value="ECO:0007669"/>
    <property type="project" value="UniProtKB-SubCell"/>
</dbReference>
<evidence type="ECO:0000256" key="10">
    <source>
        <dbReference type="ARBA" id="ARBA00023242"/>
    </source>
</evidence>
<evidence type="ECO:0000313" key="15">
    <source>
        <dbReference type="Ensembl" id="ENSSSUP00005000492.1"/>
    </source>
</evidence>
<dbReference type="GO" id="GO:0000978">
    <property type="term" value="F:RNA polymerase II cis-regulatory region sequence-specific DNA binding"/>
    <property type="evidence" value="ECO:0007669"/>
    <property type="project" value="TreeGrafter"/>
</dbReference>
<evidence type="ECO:0000256" key="5">
    <source>
        <dbReference type="ARBA" id="ARBA00022771"/>
    </source>
</evidence>
<keyword evidence="9" id="KW-0804">Transcription</keyword>
<dbReference type="FunFam" id="3.30.710.10:FF:000048">
    <property type="entry name" value="zinc finger and BTB domain-containing protein 17"/>
    <property type="match status" value="1"/>
</dbReference>
<dbReference type="InterPro" id="IPR050457">
    <property type="entry name" value="ZnFinger_BTB_dom_contain"/>
</dbReference>
<evidence type="ECO:0000256" key="7">
    <source>
        <dbReference type="ARBA" id="ARBA00023015"/>
    </source>
</evidence>
<reference evidence="15" key="3">
    <citation type="submission" date="2025-09" db="UniProtKB">
        <authorList>
            <consortium name="Ensembl"/>
        </authorList>
    </citation>
    <scope>IDENTIFICATION</scope>
</reference>
<dbReference type="Ensembl" id="ENSSSUT00005000604.1">
    <property type="protein sequence ID" value="ENSSSUP00005000492.1"/>
    <property type="gene ID" value="ENSSSUG00005000371.1"/>
</dbReference>
<feature type="compositionally biased region" description="Basic and acidic residues" evidence="12">
    <location>
        <begin position="340"/>
        <end position="349"/>
    </location>
</feature>
<evidence type="ECO:0000256" key="3">
    <source>
        <dbReference type="ARBA" id="ARBA00022723"/>
    </source>
</evidence>
<keyword evidence="5 11" id="KW-0863">Zinc-finger</keyword>
<keyword evidence="10" id="KW-0539">Nucleus</keyword>
<feature type="region of interest" description="Disordered" evidence="12">
    <location>
        <begin position="297"/>
        <end position="368"/>
    </location>
</feature>
<evidence type="ECO:0000259" key="13">
    <source>
        <dbReference type="PROSITE" id="PS50097"/>
    </source>
</evidence>
<dbReference type="InterPro" id="IPR036236">
    <property type="entry name" value="Znf_C2H2_sf"/>
</dbReference>
<dbReference type="SMART" id="SM00225">
    <property type="entry name" value="BTB"/>
    <property type="match status" value="1"/>
</dbReference>
<keyword evidence="6" id="KW-0862">Zinc</keyword>
<accession>A0A673SKL9</accession>
<dbReference type="GO" id="GO:0000981">
    <property type="term" value="F:DNA-binding transcription factor activity, RNA polymerase II-specific"/>
    <property type="evidence" value="ECO:0007669"/>
    <property type="project" value="TreeGrafter"/>
</dbReference>
<feature type="region of interest" description="Disordered" evidence="12">
    <location>
        <begin position="142"/>
        <end position="203"/>
    </location>
</feature>
<dbReference type="Proteomes" id="UP000472268">
    <property type="component" value="Chromosome 1"/>
</dbReference>
<evidence type="ECO:0000256" key="11">
    <source>
        <dbReference type="PROSITE-ProRule" id="PRU00042"/>
    </source>
</evidence>
<name>A0A673SKL9_SURSU</name>
<evidence type="ECO:0000256" key="8">
    <source>
        <dbReference type="ARBA" id="ARBA00023125"/>
    </source>
</evidence>
<dbReference type="InterPro" id="IPR013087">
    <property type="entry name" value="Znf_C2H2_type"/>
</dbReference>
<feature type="compositionally biased region" description="Low complexity" evidence="12">
    <location>
        <begin position="180"/>
        <end position="190"/>
    </location>
</feature>
<dbReference type="GO" id="GO:0008270">
    <property type="term" value="F:zinc ion binding"/>
    <property type="evidence" value="ECO:0007669"/>
    <property type="project" value="UniProtKB-KW"/>
</dbReference>
<evidence type="ECO:0000256" key="9">
    <source>
        <dbReference type="ARBA" id="ARBA00023163"/>
    </source>
</evidence>
<feature type="compositionally biased region" description="Low complexity" evidence="12">
    <location>
        <begin position="350"/>
        <end position="359"/>
    </location>
</feature>
<evidence type="ECO:0000256" key="6">
    <source>
        <dbReference type="ARBA" id="ARBA00022833"/>
    </source>
</evidence>
<keyword evidence="3" id="KW-0479">Metal-binding</keyword>
<dbReference type="PROSITE" id="PS50097">
    <property type="entry name" value="BTB"/>
    <property type="match status" value="1"/>
</dbReference>
<keyword evidence="8" id="KW-0238">DNA-binding</keyword>
<evidence type="ECO:0000313" key="16">
    <source>
        <dbReference type="Proteomes" id="UP000472268"/>
    </source>
</evidence>
<evidence type="ECO:0000256" key="12">
    <source>
        <dbReference type="SAM" id="MobiDB-lite"/>
    </source>
</evidence>
<feature type="compositionally biased region" description="Low complexity" evidence="12">
    <location>
        <begin position="243"/>
        <end position="256"/>
    </location>
</feature>
<dbReference type="Pfam" id="PF00651">
    <property type="entry name" value="BTB"/>
    <property type="match status" value="1"/>
</dbReference>
<reference evidence="15 16" key="1">
    <citation type="submission" date="2019-05" db="EMBL/GenBank/DDBJ databases">
        <title>A Chromosome-scale Meerkat (S. suricatta) Genome Assembly.</title>
        <authorList>
            <person name="Dudchenko O."/>
            <person name="Lieberman Aiden E."/>
            <person name="Tung J."/>
            <person name="Barreiro L.B."/>
            <person name="Clutton-Brock T.H."/>
        </authorList>
    </citation>
    <scope>NUCLEOTIDE SEQUENCE [LARGE SCALE GENOMIC DNA]</scope>
</reference>
<protein>
    <submittedName>
        <fullName evidence="15">Zinc finger and BTB domain containing 49</fullName>
    </submittedName>
</protein>
<dbReference type="CDD" id="cd18233">
    <property type="entry name" value="BTB_POZ_ZBTB49"/>
    <property type="match status" value="1"/>
</dbReference>
<comment type="similarity">
    <text evidence="2">Belongs to the krueppel C2H2-type zinc-finger protein family.</text>
</comment>
<feature type="domain" description="BTB" evidence="13">
    <location>
        <begin position="25"/>
        <end position="91"/>
    </location>
</feature>
<keyword evidence="7" id="KW-0805">Transcription regulation</keyword>
<sequence>MDPVAAHSRHLLQQLHEQRIQGLLCDCMLVVKGVCFKAHKNVLAAFSQYFRGLFQNSSGQKGDVFHLDIKNVSGIGQILDFMYTSHLDLNQDNIQVVLDIAQCLQVPNVLSLCHAFLKSTAVEQPPGTACASTFPLQSALTAGPSGAGNENYPPPLLPESPAEVQQGKALDEPHSPAPPAAGLHHPAGEASKQAPDPLEGGCPELPSRTGYYYKLRSFYSKQYYKHAAGPGHERASEQACLFSASPSPDHSAAAHSQCGLGSHLLAPTPSEAAPEPEPPAKQMRLKKAVHLKKLNFLKSQRSAEPAPAATPGDDVTGRLDAVPADARDAAGSRGAGEGGSAEHLEHMSDAEGPGDAAVPGGPPPALQSQRQCACELCGKPFKHPSNLALHRRSHTGRQLADSLTSALRRETVHLRGLRKEVCSLW</sequence>
<dbReference type="InterPro" id="IPR011333">
    <property type="entry name" value="SKP1/BTB/POZ_sf"/>
</dbReference>
<keyword evidence="4" id="KW-0677">Repeat</keyword>
<evidence type="ECO:0000256" key="2">
    <source>
        <dbReference type="ARBA" id="ARBA00006991"/>
    </source>
</evidence>
<comment type="subcellular location">
    <subcellularLocation>
        <location evidence="1">Nucleus</location>
    </subcellularLocation>
</comment>
<dbReference type="Pfam" id="PF00096">
    <property type="entry name" value="zf-C2H2"/>
    <property type="match status" value="1"/>
</dbReference>
<organism evidence="15 16">
    <name type="scientific">Suricata suricatta</name>
    <name type="common">Meerkat</name>
    <dbReference type="NCBI Taxonomy" id="37032"/>
    <lineage>
        <taxon>Eukaryota</taxon>
        <taxon>Metazoa</taxon>
        <taxon>Chordata</taxon>
        <taxon>Craniata</taxon>
        <taxon>Vertebrata</taxon>
        <taxon>Euteleostomi</taxon>
        <taxon>Mammalia</taxon>
        <taxon>Eutheria</taxon>
        <taxon>Laurasiatheria</taxon>
        <taxon>Carnivora</taxon>
        <taxon>Feliformia</taxon>
        <taxon>Herpestidae</taxon>
        <taxon>Suricata</taxon>
    </lineage>
</organism>
<proteinExistence type="inferred from homology"/>
<dbReference type="SUPFAM" id="SSF54695">
    <property type="entry name" value="POZ domain"/>
    <property type="match status" value="1"/>
</dbReference>
<dbReference type="PANTHER" id="PTHR46105">
    <property type="entry name" value="AGAP004733-PA"/>
    <property type="match status" value="1"/>
</dbReference>
<feature type="region of interest" description="Disordered" evidence="12">
    <location>
        <begin position="243"/>
        <end position="281"/>
    </location>
</feature>
<dbReference type="InterPro" id="IPR000210">
    <property type="entry name" value="BTB/POZ_dom"/>
</dbReference>
<dbReference type="GO" id="GO:0045893">
    <property type="term" value="P:positive regulation of DNA-templated transcription"/>
    <property type="evidence" value="ECO:0007669"/>
    <property type="project" value="UniProtKB-ARBA"/>
</dbReference>
<dbReference type="SUPFAM" id="SSF57667">
    <property type="entry name" value="beta-beta-alpha zinc fingers"/>
    <property type="match status" value="1"/>
</dbReference>
<evidence type="ECO:0000256" key="4">
    <source>
        <dbReference type="ARBA" id="ARBA00022737"/>
    </source>
</evidence>
<dbReference type="PANTHER" id="PTHR46105:SF30">
    <property type="entry name" value="ZINC FINGER AND BTB DOMAIN CONTAINING 49"/>
    <property type="match status" value="1"/>
</dbReference>
<dbReference type="Gene3D" id="3.30.710.10">
    <property type="entry name" value="Potassium Channel Kv1.1, Chain A"/>
    <property type="match status" value="1"/>
</dbReference>
<gene>
    <name evidence="15" type="primary">ZBTB49</name>
</gene>
<evidence type="ECO:0000256" key="1">
    <source>
        <dbReference type="ARBA" id="ARBA00004123"/>
    </source>
</evidence>